<name>A0A0G1UPP9_9BACT</name>
<dbReference type="SUPFAM" id="SSF103481">
    <property type="entry name" value="Multidrug resistance efflux transporter EmrE"/>
    <property type="match status" value="2"/>
</dbReference>
<feature type="transmembrane region" description="Helical" evidence="6">
    <location>
        <begin position="216"/>
        <end position="236"/>
    </location>
</feature>
<evidence type="ECO:0000256" key="3">
    <source>
        <dbReference type="ARBA" id="ARBA00022692"/>
    </source>
</evidence>
<proteinExistence type="predicted"/>
<feature type="transmembrane region" description="Helical" evidence="6">
    <location>
        <begin position="122"/>
        <end position="141"/>
    </location>
</feature>
<dbReference type="Pfam" id="PF00892">
    <property type="entry name" value="EamA"/>
    <property type="match status" value="2"/>
</dbReference>
<protein>
    <recommendedName>
        <fullName evidence="7">EamA domain-containing protein</fullName>
    </recommendedName>
</protein>
<dbReference type="Proteomes" id="UP000034661">
    <property type="component" value="Unassembled WGS sequence"/>
</dbReference>
<accession>A0A0G1UPP9</accession>
<evidence type="ECO:0000256" key="5">
    <source>
        <dbReference type="ARBA" id="ARBA00023136"/>
    </source>
</evidence>
<keyword evidence="3 6" id="KW-0812">Transmembrane</keyword>
<dbReference type="PANTHER" id="PTHR32322">
    <property type="entry name" value="INNER MEMBRANE TRANSPORTER"/>
    <property type="match status" value="1"/>
</dbReference>
<dbReference type="GO" id="GO:0005886">
    <property type="term" value="C:plasma membrane"/>
    <property type="evidence" value="ECO:0007669"/>
    <property type="project" value="UniProtKB-SubCell"/>
</dbReference>
<dbReference type="InterPro" id="IPR037185">
    <property type="entry name" value="EmrE-like"/>
</dbReference>
<evidence type="ECO:0000256" key="4">
    <source>
        <dbReference type="ARBA" id="ARBA00022989"/>
    </source>
</evidence>
<dbReference type="InterPro" id="IPR050638">
    <property type="entry name" value="AA-Vitamin_Transporters"/>
</dbReference>
<evidence type="ECO:0000313" key="9">
    <source>
        <dbReference type="Proteomes" id="UP000034661"/>
    </source>
</evidence>
<feature type="transmembrane region" description="Helical" evidence="6">
    <location>
        <begin position="182"/>
        <end position="204"/>
    </location>
</feature>
<feature type="transmembrane region" description="Helical" evidence="6">
    <location>
        <begin position="275"/>
        <end position="296"/>
    </location>
</feature>
<feature type="transmembrane region" description="Helical" evidence="6">
    <location>
        <begin position="66"/>
        <end position="86"/>
    </location>
</feature>
<dbReference type="InterPro" id="IPR000620">
    <property type="entry name" value="EamA_dom"/>
</dbReference>
<gene>
    <name evidence="8" type="ORF">UY27_C0004G0029</name>
</gene>
<feature type="domain" description="EamA" evidence="7">
    <location>
        <begin position="153"/>
        <end position="290"/>
    </location>
</feature>
<evidence type="ECO:0000313" key="8">
    <source>
        <dbReference type="EMBL" id="KKU96099.1"/>
    </source>
</evidence>
<evidence type="ECO:0000256" key="6">
    <source>
        <dbReference type="SAM" id="Phobius"/>
    </source>
</evidence>
<feature type="transmembrane region" description="Helical" evidence="6">
    <location>
        <begin position="248"/>
        <end position="269"/>
    </location>
</feature>
<reference evidence="8 9" key="1">
    <citation type="journal article" date="2015" name="Nature">
        <title>rRNA introns, odd ribosomes, and small enigmatic genomes across a large radiation of phyla.</title>
        <authorList>
            <person name="Brown C.T."/>
            <person name="Hug L.A."/>
            <person name="Thomas B.C."/>
            <person name="Sharon I."/>
            <person name="Castelle C.J."/>
            <person name="Singh A."/>
            <person name="Wilkins M.J."/>
            <person name="Williams K.H."/>
            <person name="Banfield J.F."/>
        </authorList>
    </citation>
    <scope>NUCLEOTIDE SEQUENCE [LARGE SCALE GENOMIC DNA]</scope>
</reference>
<keyword evidence="4 6" id="KW-1133">Transmembrane helix</keyword>
<evidence type="ECO:0000256" key="1">
    <source>
        <dbReference type="ARBA" id="ARBA00004651"/>
    </source>
</evidence>
<keyword evidence="5 6" id="KW-0472">Membrane</keyword>
<comment type="subcellular location">
    <subcellularLocation>
        <location evidence="1">Cell membrane</location>
        <topology evidence="1">Multi-pass membrane protein</topology>
    </subcellularLocation>
</comment>
<keyword evidence="2" id="KW-1003">Cell membrane</keyword>
<feature type="transmembrane region" description="Helical" evidence="6">
    <location>
        <begin position="147"/>
        <end position="170"/>
    </location>
</feature>
<organism evidence="8 9">
    <name type="scientific">Candidatus Gottesmanbacteria bacterium GW2011_GWA1_48_13</name>
    <dbReference type="NCBI Taxonomy" id="1618439"/>
    <lineage>
        <taxon>Bacteria</taxon>
        <taxon>Candidatus Gottesmaniibacteriota</taxon>
    </lineage>
</organism>
<feature type="domain" description="EamA" evidence="7">
    <location>
        <begin position="7"/>
        <end position="136"/>
    </location>
</feature>
<dbReference type="EMBL" id="LCPJ01000004">
    <property type="protein sequence ID" value="KKU96099.1"/>
    <property type="molecule type" value="Genomic_DNA"/>
</dbReference>
<dbReference type="PANTHER" id="PTHR32322:SF18">
    <property type="entry name" value="S-ADENOSYLMETHIONINE_S-ADENOSYLHOMOCYSTEINE TRANSPORTER"/>
    <property type="match status" value="1"/>
</dbReference>
<evidence type="ECO:0000259" key="7">
    <source>
        <dbReference type="Pfam" id="PF00892"/>
    </source>
</evidence>
<feature type="transmembrane region" description="Helical" evidence="6">
    <location>
        <begin position="92"/>
        <end position="110"/>
    </location>
</feature>
<dbReference type="AlphaFoldDB" id="A0A0G1UPP9"/>
<evidence type="ECO:0000256" key="2">
    <source>
        <dbReference type="ARBA" id="ARBA00022475"/>
    </source>
</evidence>
<comment type="caution">
    <text evidence="8">The sequence shown here is derived from an EMBL/GenBank/DDBJ whole genome shotgun (WGS) entry which is preliminary data.</text>
</comment>
<sequence>MSSGALTLIALLVASIFWATSGFAAKTLLKHFDPITLGAIRLTVASLVILPIFLRTTKRITKKMVLDMLPVSLFSAGNFILFLFGIQRTTANAAAVIYTVTPLVAAFLSKKFIQEHVSGKKLAGILLGLVGVLTILVLPVLEQRGVIVGDIGGNLMIVGAMIFFALYNVGSRHLIAAKSYHPITITGFSLVVSACLFIIVNLFVPHAPIFPTLRSPSILLLAIYMGIFVTVLPYILHQWAVKHSSATTAALTTYIQPVFAFMFNGFLLGEVITPGFLFGSILVFAGVFLATGTGLIRMARGVRNAR</sequence>
<feature type="transmembrane region" description="Helical" evidence="6">
    <location>
        <begin position="34"/>
        <end position="54"/>
    </location>
</feature>